<feature type="region of interest" description="Disordered" evidence="1">
    <location>
        <begin position="14"/>
        <end position="35"/>
    </location>
</feature>
<dbReference type="AlphaFoldDB" id="B2BK84"/>
<sequence length="80" mass="9093">MQYKNAAGSEITCHNSEGVVTEGADNGRHTPKLSSSRASRKTLVVWYNNTEYDSARLYLVPYLSHDNFKYRPAPNCRKIN</sequence>
<proteinExistence type="evidence at transcript level"/>
<organism evidence="2">
    <name type="scientific">Dactylellina haptotyla</name>
    <dbReference type="NCBI Taxonomy" id="430498"/>
    <lineage>
        <taxon>Eukaryota</taxon>
        <taxon>Fungi</taxon>
        <taxon>Dikarya</taxon>
        <taxon>Ascomycota</taxon>
        <taxon>Pezizomycotina</taxon>
        <taxon>Orbiliomycetes</taxon>
        <taxon>Orbiliales</taxon>
        <taxon>Orbiliaceae</taxon>
        <taxon>Dactylellina</taxon>
    </lineage>
</organism>
<reference evidence="2" key="1">
    <citation type="submission" date="2007-03" db="EMBL/GenBank/DDBJ databases">
        <title>Paralysis of nematodes : shifts in the transcriptome of the nematode-trapping fungus Monacrosporium haptotylum during infection of Caenorhabditis elegans.</title>
        <authorList>
            <person name="Fekete C."/>
            <person name="Tholander M."/>
            <person name="Rajashekar B."/>
            <person name="Ahren D."/>
            <person name="Friman E."/>
            <person name="Johansson T."/>
            <person name="Tunlid A."/>
        </authorList>
    </citation>
    <scope>NUCLEOTIDE SEQUENCE</scope>
    <source>
        <strain evidence="2">CBS 200.50</strain>
    </source>
</reference>
<evidence type="ECO:0000256" key="1">
    <source>
        <dbReference type="SAM" id="MobiDB-lite"/>
    </source>
</evidence>
<evidence type="ECO:0000313" key="2">
    <source>
        <dbReference type="EMBL" id="ABU41919.1"/>
    </source>
</evidence>
<dbReference type="EMBL" id="EF530639">
    <property type="protein sequence ID" value="ABU41919.1"/>
    <property type="molecule type" value="mRNA"/>
</dbReference>
<accession>B2BK84</accession>
<protein>
    <submittedName>
        <fullName evidence="2">Uncharacterized protein</fullName>
    </submittedName>
</protein>
<name>B2BK84_9PEZI</name>